<evidence type="ECO:0000313" key="5">
    <source>
        <dbReference type="EMBL" id="ANE49709.1"/>
    </source>
</evidence>
<dbReference type="SUPFAM" id="SSF48179">
    <property type="entry name" value="6-phosphogluconate dehydrogenase C-terminal domain-like"/>
    <property type="match status" value="1"/>
</dbReference>
<gene>
    <name evidence="5" type="ORF">SY85_03560</name>
</gene>
<dbReference type="InterPro" id="IPR008927">
    <property type="entry name" value="6-PGluconate_DH-like_C_sf"/>
</dbReference>
<dbReference type="OrthoDB" id="9768714at2"/>
<evidence type="ECO:0000259" key="4">
    <source>
        <dbReference type="Pfam" id="PF08125"/>
    </source>
</evidence>
<dbReference type="GO" id="GO:0008926">
    <property type="term" value="F:mannitol-1-phosphate 5-dehydrogenase activity"/>
    <property type="evidence" value="ECO:0007669"/>
    <property type="project" value="TreeGrafter"/>
</dbReference>
<dbReference type="InterPro" id="IPR013131">
    <property type="entry name" value="Mannitol_DH_N"/>
</dbReference>
<feature type="domain" description="Mannitol dehydrogenase C-terminal" evidence="4">
    <location>
        <begin position="284"/>
        <end position="484"/>
    </location>
</feature>
<dbReference type="NCBIfam" id="NF002969">
    <property type="entry name" value="PRK03643.1"/>
    <property type="match status" value="1"/>
</dbReference>
<name>A0A172TRK3_9BACT</name>
<accession>A0A172TRK3</accession>
<evidence type="ECO:0000256" key="1">
    <source>
        <dbReference type="ARBA" id="ARBA00023002"/>
    </source>
</evidence>
<proteinExistence type="predicted"/>
<reference evidence="5 6" key="2">
    <citation type="journal article" date="2016" name="Int. J. Syst. Evol. Microbiol.">
        <title>Flavisolibacter tropicus sp. nov., isolated from tropical soil.</title>
        <authorList>
            <person name="Lee J.J."/>
            <person name="Kang M.S."/>
            <person name="Kim G.S."/>
            <person name="Lee C.S."/>
            <person name="Lim S."/>
            <person name="Lee J."/>
            <person name="Roh S.H."/>
            <person name="Kang H."/>
            <person name="Ha J.M."/>
            <person name="Bae S."/>
            <person name="Jung H.Y."/>
            <person name="Kim M.K."/>
        </authorList>
    </citation>
    <scope>NUCLEOTIDE SEQUENCE [LARGE SCALE GENOMIC DNA]</scope>
    <source>
        <strain evidence="5 6">LCS9</strain>
    </source>
</reference>
<evidence type="ECO:0000313" key="6">
    <source>
        <dbReference type="Proteomes" id="UP000077177"/>
    </source>
</evidence>
<dbReference type="InterPro" id="IPR013328">
    <property type="entry name" value="6PGD_dom2"/>
</dbReference>
<dbReference type="InterPro" id="IPR036291">
    <property type="entry name" value="NAD(P)-bd_dom_sf"/>
</dbReference>
<evidence type="ECO:0000259" key="3">
    <source>
        <dbReference type="Pfam" id="PF01232"/>
    </source>
</evidence>
<evidence type="ECO:0000256" key="2">
    <source>
        <dbReference type="ARBA" id="ARBA00023027"/>
    </source>
</evidence>
<keyword evidence="6" id="KW-1185">Reference proteome</keyword>
<dbReference type="STRING" id="1492898.SY85_03560"/>
<dbReference type="PANTHER" id="PTHR30524">
    <property type="entry name" value="MANNITOL-1-PHOSPHATE 5-DEHYDROGENASE"/>
    <property type="match status" value="1"/>
</dbReference>
<dbReference type="EMBL" id="CP011390">
    <property type="protein sequence ID" value="ANE49709.1"/>
    <property type="molecule type" value="Genomic_DNA"/>
</dbReference>
<dbReference type="PANTHER" id="PTHR30524:SF0">
    <property type="entry name" value="ALTRONATE OXIDOREDUCTASE-RELATED"/>
    <property type="match status" value="1"/>
</dbReference>
<dbReference type="Pfam" id="PF08125">
    <property type="entry name" value="Mannitol_dh_C"/>
    <property type="match status" value="1"/>
</dbReference>
<keyword evidence="2" id="KW-0520">NAD</keyword>
<dbReference type="Gene3D" id="3.40.50.720">
    <property type="entry name" value="NAD(P)-binding Rossmann-like Domain"/>
    <property type="match status" value="1"/>
</dbReference>
<reference evidence="6" key="1">
    <citation type="submission" date="2015-01" db="EMBL/GenBank/DDBJ databases">
        <title>Flavisolibacter sp./LCS9/ whole genome sequencing.</title>
        <authorList>
            <person name="Kim M.K."/>
            <person name="Srinivasan S."/>
            <person name="Lee J.-J."/>
        </authorList>
    </citation>
    <scope>NUCLEOTIDE SEQUENCE [LARGE SCALE GENOMIC DNA]</scope>
    <source>
        <strain evidence="6">LCS9</strain>
    </source>
</reference>
<dbReference type="Proteomes" id="UP000077177">
    <property type="component" value="Chromosome"/>
</dbReference>
<dbReference type="RefSeq" id="WP_066401843.1">
    <property type="nucleotide sequence ID" value="NZ_CP011390.1"/>
</dbReference>
<feature type="domain" description="Mannitol dehydrogenase N-terminal" evidence="3">
    <location>
        <begin position="29"/>
        <end position="267"/>
    </location>
</feature>
<dbReference type="GO" id="GO:0019592">
    <property type="term" value="P:mannitol catabolic process"/>
    <property type="evidence" value="ECO:0007669"/>
    <property type="project" value="TreeGrafter"/>
</dbReference>
<dbReference type="Gene3D" id="1.10.1040.10">
    <property type="entry name" value="N-(1-d-carboxylethyl)-l-norvaline Dehydrogenase, domain 2"/>
    <property type="match status" value="1"/>
</dbReference>
<keyword evidence="1" id="KW-0560">Oxidoreductase</keyword>
<sequence length="506" mass="57103">MILSRYTLKNITSKKVTIPDETLFELPEKVLQFGTGVLLRGLPDYFIDKANKKGIFNGRIVVVKSTSHGDSSAFDKQDGLYTLCVRGIQNGEKVEENVINASISRVLNAAEEWEEILACAHNQNMQVIISNTTEVGIQLVNDDIRRHPPVSFPGKLLAFLYERFQAFGGSERSGMVIVPTELIPDNGTKLEAIVLELAHLNGLEASFIEWLENSNQFCNSLVDRIVPGKPDQSLQKELEQELGYMDGLMTMSEVYRLWAIEGNEHVKEVLTFAQADEGVIIEPNIDLYRELKLRLLNGTHTLSCGLAFLAGCDTVKNAMDKEDTGTFIAQLMMEELAPSIPYEVELEKAHVFGTQVLDRFRNPHIKHYWLSITMQYSSKMKMRCIPLLLRHYEQIQTVPEYFAFGFAAYLRFMKATAVKEGKFYGELNGQPYLITDDQAESFYKRWQTLTLDALVEEVLADDSLWGTEVNTLPGFQQAVTEKLHLILNSGMNAAIETIQANRTIIA</sequence>
<dbReference type="InterPro" id="IPR013118">
    <property type="entry name" value="Mannitol_DH_C"/>
</dbReference>
<dbReference type="AlphaFoldDB" id="A0A172TRK3"/>
<dbReference type="GO" id="GO:0005829">
    <property type="term" value="C:cytosol"/>
    <property type="evidence" value="ECO:0007669"/>
    <property type="project" value="TreeGrafter"/>
</dbReference>
<dbReference type="Pfam" id="PF01232">
    <property type="entry name" value="Mannitol_dh"/>
    <property type="match status" value="1"/>
</dbReference>
<dbReference type="PATRIC" id="fig|1492898.3.peg.776"/>
<organism evidence="5 6">
    <name type="scientific">Flavisolibacter tropicus</name>
    <dbReference type="NCBI Taxonomy" id="1492898"/>
    <lineage>
        <taxon>Bacteria</taxon>
        <taxon>Pseudomonadati</taxon>
        <taxon>Bacteroidota</taxon>
        <taxon>Chitinophagia</taxon>
        <taxon>Chitinophagales</taxon>
        <taxon>Chitinophagaceae</taxon>
        <taxon>Flavisolibacter</taxon>
    </lineage>
</organism>
<dbReference type="SUPFAM" id="SSF51735">
    <property type="entry name" value="NAD(P)-binding Rossmann-fold domains"/>
    <property type="match status" value="1"/>
</dbReference>
<dbReference type="KEGG" id="fla:SY85_03560"/>
<protein>
    <submittedName>
        <fullName evidence="5">Altronate oxidoreductase</fullName>
    </submittedName>
</protein>